<dbReference type="PROSITE" id="PS00012">
    <property type="entry name" value="PHOSPHOPANTETHEINE"/>
    <property type="match status" value="1"/>
</dbReference>
<organism evidence="14 15">
    <name type="scientific">Cytospora paraplurivora</name>
    <dbReference type="NCBI Taxonomy" id="2898453"/>
    <lineage>
        <taxon>Eukaryota</taxon>
        <taxon>Fungi</taxon>
        <taxon>Dikarya</taxon>
        <taxon>Ascomycota</taxon>
        <taxon>Pezizomycotina</taxon>
        <taxon>Sordariomycetes</taxon>
        <taxon>Sordariomycetidae</taxon>
        <taxon>Diaporthales</taxon>
        <taxon>Cytosporaceae</taxon>
        <taxon>Cytospora</taxon>
    </lineage>
</organism>
<dbReference type="SMART" id="SM00829">
    <property type="entry name" value="PKS_ER"/>
    <property type="match status" value="1"/>
</dbReference>
<dbReference type="Gene3D" id="3.30.559.70">
    <property type="entry name" value="Choline/Carnitine o-acyltransferase, domain 2"/>
    <property type="match status" value="1"/>
</dbReference>
<dbReference type="InterPro" id="IPR049551">
    <property type="entry name" value="PKS_DH_C"/>
</dbReference>
<dbReference type="SMART" id="SM00825">
    <property type="entry name" value="PKS_KS"/>
    <property type="match status" value="1"/>
</dbReference>
<dbReference type="InterPro" id="IPR029063">
    <property type="entry name" value="SAM-dependent_MTases_sf"/>
</dbReference>
<evidence type="ECO:0000259" key="12">
    <source>
        <dbReference type="PROSITE" id="PS52004"/>
    </source>
</evidence>
<dbReference type="InterPro" id="IPR006162">
    <property type="entry name" value="Ppantetheine_attach_site"/>
</dbReference>
<dbReference type="SUPFAM" id="SSF51735">
    <property type="entry name" value="NAD(P)-binding Rossmann-fold domains"/>
    <property type="match status" value="2"/>
</dbReference>
<dbReference type="InterPro" id="IPR036291">
    <property type="entry name" value="NAD(P)-bd_dom_sf"/>
</dbReference>
<reference evidence="14 15" key="1">
    <citation type="journal article" date="2023" name="PLoS ONE">
        <title>Cytospora paraplurivora sp. nov. isolated from orchards with fruit tree decline syndrome in Ontario, Canada.</title>
        <authorList>
            <person name="Ilyukhin E."/>
            <person name="Nguyen H.D.T."/>
            <person name="Castle A.J."/>
            <person name="Ellouze W."/>
        </authorList>
    </citation>
    <scope>NUCLEOTIDE SEQUENCE [LARGE SCALE GENOMIC DNA]</scope>
    <source>
        <strain evidence="14 15">FDS-564</strain>
    </source>
</reference>
<name>A0AAN9UBZ0_9PEZI</name>
<feature type="domain" description="Carrier" evidence="11">
    <location>
        <begin position="2032"/>
        <end position="2107"/>
    </location>
</feature>
<dbReference type="InterPro" id="IPR013968">
    <property type="entry name" value="PKS_KR"/>
</dbReference>
<dbReference type="Gene3D" id="3.40.47.10">
    <property type="match status" value="1"/>
</dbReference>
<dbReference type="Gene3D" id="3.30.559.10">
    <property type="entry name" value="Chloramphenicol acetyltransferase-like domain"/>
    <property type="match status" value="1"/>
</dbReference>
<dbReference type="CDD" id="cd00833">
    <property type="entry name" value="PKS"/>
    <property type="match status" value="1"/>
</dbReference>
<dbReference type="GO" id="GO:0016491">
    <property type="term" value="F:oxidoreductase activity"/>
    <property type="evidence" value="ECO:0007669"/>
    <property type="project" value="UniProtKB-KW"/>
</dbReference>
<dbReference type="InterPro" id="IPR050091">
    <property type="entry name" value="PKS_NRPS_Biosynth_Enz"/>
</dbReference>
<dbReference type="GO" id="GO:0044550">
    <property type="term" value="P:secondary metabolite biosynthetic process"/>
    <property type="evidence" value="ECO:0007669"/>
    <property type="project" value="UniProtKB-ARBA"/>
</dbReference>
<dbReference type="InterPro" id="IPR039551">
    <property type="entry name" value="Cho/carn_acyl_trans"/>
</dbReference>
<dbReference type="Pfam" id="PF23297">
    <property type="entry name" value="ACP_SdgA_C"/>
    <property type="match status" value="1"/>
</dbReference>
<dbReference type="InterPro" id="IPR049552">
    <property type="entry name" value="PKS_DH_N"/>
</dbReference>
<dbReference type="InterPro" id="IPR020841">
    <property type="entry name" value="PKS_Beta-ketoAc_synthase_dom"/>
</dbReference>
<feature type="compositionally biased region" description="Polar residues" evidence="10">
    <location>
        <begin position="2130"/>
        <end position="2139"/>
    </location>
</feature>
<dbReference type="InterPro" id="IPR016035">
    <property type="entry name" value="Acyl_Trfase/lysoPLipase"/>
</dbReference>
<keyword evidence="4" id="KW-0808">Transferase</keyword>
<dbReference type="GO" id="GO:0004312">
    <property type="term" value="F:fatty acid synthase activity"/>
    <property type="evidence" value="ECO:0007669"/>
    <property type="project" value="TreeGrafter"/>
</dbReference>
<dbReference type="SUPFAM" id="SSF52151">
    <property type="entry name" value="FabD/lysophospholipase-like"/>
    <property type="match status" value="1"/>
</dbReference>
<evidence type="ECO:0000256" key="3">
    <source>
        <dbReference type="ARBA" id="ARBA00022553"/>
    </source>
</evidence>
<evidence type="ECO:0000256" key="4">
    <source>
        <dbReference type="ARBA" id="ARBA00022679"/>
    </source>
</evidence>
<evidence type="ECO:0000256" key="1">
    <source>
        <dbReference type="ARBA" id="ARBA00005232"/>
    </source>
</evidence>
<dbReference type="InterPro" id="IPR009081">
    <property type="entry name" value="PP-bd_ACP"/>
</dbReference>
<dbReference type="SUPFAM" id="SSF47336">
    <property type="entry name" value="ACP-like"/>
    <property type="match status" value="1"/>
</dbReference>
<keyword evidence="7" id="KW-0012">Acyltransferase</keyword>
<evidence type="ECO:0000313" key="15">
    <source>
        <dbReference type="Proteomes" id="UP001320245"/>
    </source>
</evidence>
<keyword evidence="15" id="KW-1185">Reference proteome</keyword>
<dbReference type="Pfam" id="PF00698">
    <property type="entry name" value="Acyl_transf_1"/>
    <property type="match status" value="1"/>
</dbReference>
<dbReference type="SMART" id="SM00822">
    <property type="entry name" value="PKS_KR"/>
    <property type="match status" value="1"/>
</dbReference>
<dbReference type="Pfam" id="PF00755">
    <property type="entry name" value="Carn_acyltransf"/>
    <property type="match status" value="1"/>
</dbReference>
<evidence type="ECO:0000256" key="8">
    <source>
        <dbReference type="PIRSR" id="PIRSR600542-1"/>
    </source>
</evidence>
<dbReference type="InterPro" id="IPR049900">
    <property type="entry name" value="PKS_mFAS_DH"/>
</dbReference>
<keyword evidence="3" id="KW-0597">Phosphoprotein</keyword>
<dbReference type="Gene3D" id="3.90.180.10">
    <property type="entry name" value="Medium-chain alcohol dehydrogenases, catalytic domain"/>
    <property type="match status" value="1"/>
</dbReference>
<dbReference type="SMART" id="SM00826">
    <property type="entry name" value="PKS_DH"/>
    <property type="match status" value="1"/>
</dbReference>
<dbReference type="SUPFAM" id="SSF50129">
    <property type="entry name" value="GroES-like"/>
    <property type="match status" value="1"/>
</dbReference>
<dbReference type="Pfam" id="PF14765">
    <property type="entry name" value="PS-DH"/>
    <property type="match status" value="1"/>
</dbReference>
<feature type="active site" description="Proton donor; for dehydratase activity" evidence="9">
    <location>
        <position position="912"/>
    </location>
</feature>
<dbReference type="GO" id="GO:0006633">
    <property type="term" value="P:fatty acid biosynthetic process"/>
    <property type="evidence" value="ECO:0007669"/>
    <property type="project" value="TreeGrafter"/>
</dbReference>
<evidence type="ECO:0000256" key="9">
    <source>
        <dbReference type="PROSITE-ProRule" id="PRU01363"/>
    </source>
</evidence>
<dbReference type="SUPFAM" id="SSF53335">
    <property type="entry name" value="S-adenosyl-L-methionine-dependent methyltransferases"/>
    <property type="match status" value="1"/>
</dbReference>
<dbReference type="Pfam" id="PF00109">
    <property type="entry name" value="ketoacyl-synt"/>
    <property type="match status" value="1"/>
</dbReference>
<dbReference type="Gene3D" id="3.10.129.110">
    <property type="entry name" value="Polyketide synthase dehydratase"/>
    <property type="match status" value="1"/>
</dbReference>
<dbReference type="Gene3D" id="3.40.50.150">
    <property type="entry name" value="Vaccinia Virus protein VP39"/>
    <property type="match status" value="1"/>
</dbReference>
<dbReference type="PROSITE" id="PS00440">
    <property type="entry name" value="ACYLTRANSF_C_2"/>
    <property type="match status" value="1"/>
</dbReference>
<dbReference type="InterPro" id="IPR000542">
    <property type="entry name" value="Carn_acyl_trans"/>
</dbReference>
<accession>A0AAN9UBZ0</accession>
<evidence type="ECO:0000313" key="14">
    <source>
        <dbReference type="EMBL" id="KAK7745061.1"/>
    </source>
</evidence>
<dbReference type="InterPro" id="IPR020807">
    <property type="entry name" value="PKS_DH"/>
</dbReference>
<keyword evidence="6" id="KW-0511">Multifunctional enzyme</keyword>
<feature type="active site" description="Proton acceptor" evidence="8">
    <location>
        <position position="2431"/>
    </location>
</feature>
<protein>
    <submittedName>
        <fullName evidence="14">Highly reducing polyketide synthase 17</fullName>
    </submittedName>
</protein>
<dbReference type="InterPro" id="IPR036736">
    <property type="entry name" value="ACP-like_sf"/>
</dbReference>
<proteinExistence type="inferred from homology"/>
<dbReference type="PROSITE" id="PS52019">
    <property type="entry name" value="PKS_MFAS_DH"/>
    <property type="match status" value="1"/>
</dbReference>
<dbReference type="InterPro" id="IPR011032">
    <property type="entry name" value="GroES-like_sf"/>
</dbReference>
<dbReference type="InterPro" id="IPR042104">
    <property type="entry name" value="PKS_dehydratase_sf"/>
</dbReference>
<evidence type="ECO:0000256" key="2">
    <source>
        <dbReference type="ARBA" id="ARBA00022450"/>
    </source>
</evidence>
<dbReference type="InterPro" id="IPR001227">
    <property type="entry name" value="Ac_transferase_dom_sf"/>
</dbReference>
<dbReference type="Proteomes" id="UP001320245">
    <property type="component" value="Unassembled WGS sequence"/>
</dbReference>
<dbReference type="SUPFAM" id="SSF52777">
    <property type="entry name" value="CoA-dependent acyltransferases"/>
    <property type="match status" value="2"/>
</dbReference>
<dbReference type="Pfam" id="PF21089">
    <property type="entry name" value="PKS_DH_N"/>
    <property type="match status" value="1"/>
</dbReference>
<dbReference type="InterPro" id="IPR014043">
    <property type="entry name" value="Acyl_transferase_dom"/>
</dbReference>
<dbReference type="SMART" id="SM00823">
    <property type="entry name" value="PKS_PP"/>
    <property type="match status" value="1"/>
</dbReference>
<dbReference type="SMART" id="SM00827">
    <property type="entry name" value="PKS_AT"/>
    <property type="match status" value="1"/>
</dbReference>
<sequence>MDPQQRILLELSYEALENAGLALEASRGSRTAVYAAIFGMDYERNLCKDALDLPVYQSVGTGAAILANRISYVFDLHGPSVTLDTGCSGGLVSLHYACQSLRNGESDAALVGAANLQLMPDHYIGMSNQHMVSSSGRCYPFDIRGEGYGRGEGFVVVVLKRLSDALKNRDPIRSIILNTGMNQDGYTASGITHPNRVAQADLIRETYARVKLRPQDVAYVEAHGTGTVAGDNEELAAITEVFAGRDRSLPLYVGSNKGSIGHTESTSGLASLLKAVAMLNHKVIPPVAGFIHPKPGLPLGQGAQWAGMGRELLLVTDPSSVYRSSIHASREILRELGATWDLEDEILRPEDSTNINKAELAQPATTAVQIAIVALLRAQGVRPSVVVGHSSGEIAAAYAAGRLSQRAALRLAFHRGFMAAASKERGLPRGAMLSVGLGERDAAPYVEGFTQGQAVIACVNSPASVTVSGDATAIDEVMARIADRGDGTFCRKLLVDTAYHSHHMRAVADEYRARLGGLVLTEDGSFTSNVGEGDKQVIFISSVTGLPAASELGVSYWVDNLVSPVRFSDAIQMIARTHHKRGGGHAIFVEIGPHPALAGPVRQCLTSPDVPKLEYDYLSVLQRRVDAVSTALALAGRLFERGVKLDFDEVSTLAPGFEHAAVEPGLPTYSWDHSMKHWHESRLDREYRMRREPYHHLVGVRMIESSEPRWRHMVDLATLPWLADHIIDGLAIFPGAGYVCMAAEAIVQLAREQYPDQVLEALAFRDISFLRALVVPAAPQRVELQLSLKRQPDISPLSFTFSVTALSDGHWHEQSSGFVEGVLAIKAEGNLEVLGPQVQDLWSDGVDLNTEGLYAEMAGDGNTYGPAFRGLRSITLAADATQSAAVVEVPDIAAIMPAQHQAQHILHPATFDSMFHVGIPMIRHLHGAGSVMPVHISELLISTKTPALSSPGSKLNVSANLTSSHFRATHIDMTVTTDDGSPAMSAFGIESRSLAAYTRGVDSTSDASAICYELGWQQDLDFLRTSDLPEKPTLEDLIGSICFKSSNLSILELGAGNGDLSLAFLTGISAHGGTISTYDYCDTTFELFDKARKRLIGYPVRYRILDTESDLELQGFAPHASDVVIVSDIGSVAHAWTLVKGTGLVVLVLKPESSTDDTWRTALEKSCSSLAIQLSFVDAVDGSLVVVARDIDVQAVRPPSRVRILTHSARHVTPSWVAALEAGLGEKGAETSHETLNSSSIHPEADTSTCIMVIDDLSQPILSDEHCFEAAIALLQQKSRILWLSLDDPPSMYQVTGVARTAHAENDDLRLTTVHVASDVLGSNRLIDLLSSWLSHVADKGGAPHHEREYRVSKDAAVLIPRLHRSARLNRAISTPEHQPLDCAEVETCSFIDAPRTLVLRPDESWMNSNSDVVFVEDPDSQATDLADDAVDIETQAFVLSKSDGDDMRASSLGQYAGIVTHVGKAVRNLVPGDAVLALSLDGVPGANHLRIPASYACRQPDRLVSQPAVAAALFLPVLASSHALYHLARLPKAQGVVLVHGALSDLGRATVTVARSLGASITATAADAQEALRISQQLDIQAANIIVGRPSLLRPRYQDDNTFQLDAIIHAGQGEDVVPAVAWACLKPFGNVIFFQGSSSSPSLATLKDSKLPRNATVQFCHISDILRVSPDHTARLVTQAAEAIQMIPDIVRGLNLVIHDVSHVSEALRLLKLKTYNRVVLQAGPSSLVRVTASPSTDRLATEDASYVVAGGLGDLGRRLLLLMARRGAAHLVTFSRRRIDPEDYRAFQAELELVRPGCRLHCLVCDVTSERSVQDAATALASSGVPPVRGVIQSAVLLQDRTLENMRFQDFRPVTLAKIEGTLALEKYFTSPTLEFFLMLSSTVVVTGASGQANYNAGNAVQDALAHARGPGFVSLNIGWIEDAIHTSNDKTRLQGLWRTGLRPIQSHELSRYFDYILGAASGRSPLRQAVIGFDAESLSHTSAGNSNVQSALFCHVRDSPTGGTTSSTPDMQSFEEIVASGDSDAVVDSIATAITGQLTKLISVDATQINERDGSILELGLDSLIAIELRNWITREFSAPLQSSEIMADQPIRNLAQKVASRSTIVSSGSGVEGNSEESWSDPGTPASSNAQDASYNLPPLPLPELESTLGQFEALRSAIDNDDDRRATSEAVRTFLSGPGPLLHQQVQEAGSDDIADAYERQVYLERREPLPESGQFTFVHPIDAPIHSQARRAAILTVAAIEFSRRLINGEVAPDKLHGEPLTSEGRGWLFHATRRPGLGVDHMQRHVPNRTVAVLRRGHVFRLELPDAGQHLHLQAVQTAYDQILQSSDESGPSVCTLTADQRDSWATLRQDLEREPENGTALACIDTAAFVMCLDDGSPSNSGERWTQFLLNGAERPFTNRWLDKTLQLVVSANGLSAETYEHTKLDGLDARRLHAHLVRALRVSAQREPADVPSTDSPCLVHELAWKVTPAVIQRIEHVTSQCRSYGPLDHRFLDTGSLSLVSLRDARSPPNATAHLTVLLALYLIDGQVRPAWEKVSLGTFARGRVEWVQTVSPAARAFIEAAAGGSRETIKTRALLNEAAAVHSRTLLTASRGRGAVGPLYALRGVAQQQQGGELPEFFKTRAWDATRRGGPGQDVKVGFMRFQPDDAAVDDDSSSEGHWDEAGFLVSGERGVYIHCNVREKSARFAVSGRPSYVAKVCEALQKAAEIIANCLRT</sequence>
<dbReference type="PROSITE" id="PS52004">
    <property type="entry name" value="KS3_2"/>
    <property type="match status" value="1"/>
</dbReference>
<feature type="active site" description="Proton acceptor; for dehydratase activity" evidence="9">
    <location>
        <position position="725"/>
    </location>
</feature>
<gene>
    <name evidence="14" type="primary">BA17A</name>
    <name evidence="14" type="ORF">SLS53_003296</name>
</gene>
<keyword evidence="2" id="KW-0596">Phosphopantetheine</keyword>
<dbReference type="InterPro" id="IPR014030">
    <property type="entry name" value="Ketoacyl_synth_N"/>
</dbReference>
<evidence type="ECO:0000259" key="13">
    <source>
        <dbReference type="PROSITE" id="PS52019"/>
    </source>
</evidence>
<dbReference type="InterPro" id="IPR014031">
    <property type="entry name" value="Ketoacyl_synth_C"/>
</dbReference>
<evidence type="ECO:0000256" key="5">
    <source>
        <dbReference type="ARBA" id="ARBA00023002"/>
    </source>
</evidence>
<dbReference type="Gene3D" id="1.10.1200.10">
    <property type="entry name" value="ACP-like"/>
    <property type="match status" value="1"/>
</dbReference>
<feature type="domain" description="Ketosynthase family 3 (KS3)" evidence="12">
    <location>
        <begin position="1"/>
        <end position="318"/>
    </location>
</feature>
<dbReference type="InterPro" id="IPR020806">
    <property type="entry name" value="PKS_PP-bd"/>
</dbReference>
<dbReference type="EMBL" id="JAJSPL020000009">
    <property type="protein sequence ID" value="KAK7745061.1"/>
    <property type="molecule type" value="Genomic_DNA"/>
</dbReference>
<evidence type="ECO:0000256" key="6">
    <source>
        <dbReference type="ARBA" id="ARBA00023268"/>
    </source>
</evidence>
<evidence type="ECO:0000256" key="10">
    <source>
        <dbReference type="SAM" id="MobiDB-lite"/>
    </source>
</evidence>
<feature type="domain" description="PKS/mFAS DH" evidence="13">
    <location>
        <begin position="695"/>
        <end position="1000"/>
    </location>
</feature>
<dbReference type="PANTHER" id="PTHR43775:SF22">
    <property type="entry name" value="SYNTHASE, PUTATIVE (JCVI)-RELATED"/>
    <property type="match status" value="1"/>
</dbReference>
<dbReference type="InterPro" id="IPR016036">
    <property type="entry name" value="Malonyl_transacylase_ACP-bd"/>
</dbReference>
<dbReference type="Pfam" id="PF08659">
    <property type="entry name" value="KR"/>
    <property type="match status" value="1"/>
</dbReference>
<dbReference type="Pfam" id="PF02801">
    <property type="entry name" value="Ketoacyl-synt_C"/>
    <property type="match status" value="1"/>
</dbReference>
<dbReference type="InterPro" id="IPR016039">
    <property type="entry name" value="Thiolase-like"/>
</dbReference>
<comment type="similarity">
    <text evidence="1">Belongs to the carnitine/choline acetyltransferase family.</text>
</comment>
<comment type="caution">
    <text evidence="14">The sequence shown here is derived from an EMBL/GenBank/DDBJ whole genome shotgun (WGS) entry which is preliminary data.</text>
</comment>
<dbReference type="SUPFAM" id="SSF55048">
    <property type="entry name" value="Probable ACP-binding domain of malonyl-CoA ACP transacylase"/>
    <property type="match status" value="1"/>
</dbReference>
<feature type="region of interest" description="N-terminal hotdog fold" evidence="9">
    <location>
        <begin position="695"/>
        <end position="826"/>
    </location>
</feature>
<dbReference type="GO" id="GO:0031177">
    <property type="term" value="F:phosphopantetheine binding"/>
    <property type="evidence" value="ECO:0007669"/>
    <property type="project" value="InterPro"/>
</dbReference>
<evidence type="ECO:0000256" key="7">
    <source>
        <dbReference type="ARBA" id="ARBA00023315"/>
    </source>
</evidence>
<dbReference type="Gene3D" id="3.40.366.10">
    <property type="entry name" value="Malonyl-Coenzyme A Acyl Carrier Protein, domain 2"/>
    <property type="match status" value="1"/>
</dbReference>
<dbReference type="SUPFAM" id="SSF53901">
    <property type="entry name" value="Thiolase-like"/>
    <property type="match status" value="1"/>
</dbReference>
<keyword evidence="5" id="KW-0560">Oxidoreductase</keyword>
<dbReference type="InterPro" id="IPR020843">
    <property type="entry name" value="ER"/>
</dbReference>
<dbReference type="PROSITE" id="PS50075">
    <property type="entry name" value="CARRIER"/>
    <property type="match status" value="1"/>
</dbReference>
<feature type="region of interest" description="C-terminal hotdog fold" evidence="9">
    <location>
        <begin position="843"/>
        <end position="1000"/>
    </location>
</feature>
<dbReference type="InterPro" id="IPR042231">
    <property type="entry name" value="Cho/carn_acyl_trans_2"/>
</dbReference>
<feature type="region of interest" description="Disordered" evidence="10">
    <location>
        <begin position="2110"/>
        <end position="2145"/>
    </location>
</feature>
<dbReference type="InterPro" id="IPR057326">
    <property type="entry name" value="KR_dom"/>
</dbReference>
<dbReference type="Gene3D" id="3.40.50.720">
    <property type="entry name" value="NAD(P)-binding Rossmann-like Domain"/>
    <property type="match status" value="1"/>
</dbReference>
<dbReference type="PANTHER" id="PTHR43775">
    <property type="entry name" value="FATTY ACID SYNTHASE"/>
    <property type="match status" value="1"/>
</dbReference>
<dbReference type="InterPro" id="IPR023213">
    <property type="entry name" value="CAT-like_dom_sf"/>
</dbReference>
<evidence type="ECO:0000259" key="11">
    <source>
        <dbReference type="PROSITE" id="PS50075"/>
    </source>
</evidence>